<dbReference type="AlphaFoldDB" id="A0A6P8IDE1"/>
<keyword evidence="3" id="KW-0378">Hydrolase</keyword>
<proteinExistence type="inferred from homology"/>
<dbReference type="PANTHER" id="PTHR13943:SF77">
    <property type="entry name" value="LRAT DOMAIN-CONTAINING PROTEIN"/>
    <property type="match status" value="1"/>
</dbReference>
<dbReference type="RefSeq" id="XP_031564181.1">
    <property type="nucleotide sequence ID" value="XM_031708321.1"/>
</dbReference>
<sequence length="456" mass="51824">MSKPLRLANEAKCACTNDNPLRFRRFHDRERDELLGLQCLICDKEYLKKTFVLISRDGHILQSGRHKFYLAERSHIPEDGVHMVHSAKTAIENGDNLKPGDHIAWKRPLGHWHHAIVTETNDSGNEVRVVHWHGDKSGIITPDCKIQEEWIDLKKQKGSLYLMDYSEEILNTNPARLVIARARSRIGDKGYHLVTDNCETFASFCKFGVAISQQIIWACKELKNECKKSGLKTFAKVGLAELTEQAVYQEQWLGFSLVVVLEGIHTCIDIKDLWKARREGKMTKKIVIEQITERLTQAVFCGGLAGVGSVVPKVGFIVGFFGGIVGKWIGSMVGPSVGQFIASLVEYDDRAICKITNLRSGDHLVLPYDSEESHHCIAQWYNEETNHINVIHNTEKYGVIQEWIEFVQPTYKVIYEEKEGCTPDEAWSKAVSNLGRKQYDAECFNSKHFAQMCCKK</sequence>
<evidence type="ECO:0000256" key="2">
    <source>
        <dbReference type="ARBA" id="ARBA00022679"/>
    </source>
</evidence>
<name>A0A6P8IDE1_ACTTE</name>
<dbReference type="Gene3D" id="3.90.1720.10">
    <property type="entry name" value="endopeptidase domain like (from Nostoc punctiforme)"/>
    <property type="match status" value="1"/>
</dbReference>
<dbReference type="InterPro" id="IPR051496">
    <property type="entry name" value="H-rev107_PLA/AT"/>
</dbReference>
<dbReference type="GeneID" id="116299634"/>
<dbReference type="KEGG" id="aten:116299634"/>
<evidence type="ECO:0000259" key="5">
    <source>
        <dbReference type="PROSITE" id="PS51934"/>
    </source>
</evidence>
<dbReference type="RefSeq" id="XP_031564182.1">
    <property type="nucleotide sequence ID" value="XM_031708322.1"/>
</dbReference>
<dbReference type="PANTHER" id="PTHR13943">
    <property type="entry name" value="HRAS-LIKE SUPPRESSOR - RELATED"/>
    <property type="match status" value="1"/>
</dbReference>
<dbReference type="GO" id="GO:0008970">
    <property type="term" value="F:phospholipase A1 activity"/>
    <property type="evidence" value="ECO:0007669"/>
    <property type="project" value="TreeGrafter"/>
</dbReference>
<comment type="similarity">
    <text evidence="1">Belongs to the H-rev107 family.</text>
</comment>
<accession>A0A6P8IDE1</accession>
<dbReference type="GO" id="GO:0070292">
    <property type="term" value="P:N-acylphosphatidylethanolamine metabolic process"/>
    <property type="evidence" value="ECO:0007669"/>
    <property type="project" value="TreeGrafter"/>
</dbReference>
<dbReference type="GO" id="GO:0004623">
    <property type="term" value="F:phospholipase A2 activity"/>
    <property type="evidence" value="ECO:0007669"/>
    <property type="project" value="TreeGrafter"/>
</dbReference>
<dbReference type="OrthoDB" id="5977436at2759"/>
<protein>
    <submittedName>
        <fullName evidence="7 8">Uncharacterized protein LOC116299634</fullName>
    </submittedName>
</protein>
<dbReference type="PROSITE" id="PS51934">
    <property type="entry name" value="LRAT"/>
    <property type="match status" value="1"/>
</dbReference>
<organism evidence="6 8">
    <name type="scientific">Actinia tenebrosa</name>
    <name type="common">Australian red waratah sea anemone</name>
    <dbReference type="NCBI Taxonomy" id="6105"/>
    <lineage>
        <taxon>Eukaryota</taxon>
        <taxon>Metazoa</taxon>
        <taxon>Cnidaria</taxon>
        <taxon>Anthozoa</taxon>
        <taxon>Hexacorallia</taxon>
        <taxon>Actiniaria</taxon>
        <taxon>Actiniidae</taxon>
        <taxon>Actinia</taxon>
    </lineage>
</organism>
<evidence type="ECO:0000256" key="4">
    <source>
        <dbReference type="ARBA" id="ARBA00023098"/>
    </source>
</evidence>
<keyword evidence="2" id="KW-0808">Transferase</keyword>
<dbReference type="InterPro" id="IPR007053">
    <property type="entry name" value="LRAT_dom"/>
</dbReference>
<dbReference type="Proteomes" id="UP000515163">
    <property type="component" value="Unplaced"/>
</dbReference>
<dbReference type="Pfam" id="PF04970">
    <property type="entry name" value="LRAT"/>
    <property type="match status" value="1"/>
</dbReference>
<evidence type="ECO:0000313" key="7">
    <source>
        <dbReference type="RefSeq" id="XP_031564181.1"/>
    </source>
</evidence>
<dbReference type="GO" id="GO:0005737">
    <property type="term" value="C:cytoplasm"/>
    <property type="evidence" value="ECO:0007669"/>
    <property type="project" value="TreeGrafter"/>
</dbReference>
<keyword evidence="4" id="KW-0443">Lipid metabolism</keyword>
<evidence type="ECO:0000313" key="6">
    <source>
        <dbReference type="Proteomes" id="UP000515163"/>
    </source>
</evidence>
<dbReference type="GO" id="GO:0016410">
    <property type="term" value="F:N-acyltransferase activity"/>
    <property type="evidence" value="ECO:0007669"/>
    <property type="project" value="TreeGrafter"/>
</dbReference>
<gene>
    <name evidence="7 8" type="primary">LOC116299634</name>
</gene>
<evidence type="ECO:0000256" key="1">
    <source>
        <dbReference type="ARBA" id="ARBA00007824"/>
    </source>
</evidence>
<keyword evidence="6" id="KW-1185">Reference proteome</keyword>
<evidence type="ECO:0000313" key="8">
    <source>
        <dbReference type="RefSeq" id="XP_031564182.1"/>
    </source>
</evidence>
<feature type="domain" description="LRAT" evidence="5">
    <location>
        <begin position="103"/>
        <end position="214"/>
    </location>
</feature>
<evidence type="ECO:0000256" key="3">
    <source>
        <dbReference type="ARBA" id="ARBA00022801"/>
    </source>
</evidence>
<reference evidence="7 8" key="1">
    <citation type="submission" date="2025-04" db="UniProtKB">
        <authorList>
            <consortium name="RefSeq"/>
        </authorList>
    </citation>
    <scope>IDENTIFICATION</scope>
    <source>
        <tissue evidence="7 8">Tentacle</tissue>
    </source>
</reference>